<feature type="coiled-coil region" evidence="1">
    <location>
        <begin position="55"/>
        <end position="82"/>
    </location>
</feature>
<sequence>MKELIQQIRLITGSSLFSARMMNLLVAGILSFSVITKIWTIGRKVDETLAYLQDIPTLQKELVELKQEKNATTDSLRQFRIEVAGNFRQVATNLDEMDGRIGQTNASVKMELKRMNEYFILLSSSNEEIKKMLLIKKENDQMLYEQIFPTGLATK</sequence>
<accession>A0A368ULR8</accession>
<evidence type="ECO:0000256" key="2">
    <source>
        <dbReference type="SAM" id="Phobius"/>
    </source>
</evidence>
<dbReference type="EMBL" id="QPIZ01000026">
    <property type="protein sequence ID" value="RCW29669.1"/>
    <property type="molecule type" value="Genomic_DNA"/>
</dbReference>
<proteinExistence type="predicted"/>
<protein>
    <submittedName>
        <fullName evidence="3">Uncharacterized protein</fullName>
    </submittedName>
</protein>
<reference evidence="3 4" key="1">
    <citation type="submission" date="2018-07" db="EMBL/GenBank/DDBJ databases">
        <title>Freshwater and sediment microbial communities from various areas in North America, analyzing microbe dynamics in response to fracking.</title>
        <authorList>
            <person name="Lamendella R."/>
        </authorList>
    </citation>
    <scope>NUCLEOTIDE SEQUENCE [LARGE SCALE GENOMIC DNA]</scope>
    <source>
        <strain evidence="3 4">160A</strain>
    </source>
</reference>
<dbReference type="RefSeq" id="WP_114437824.1">
    <property type="nucleotide sequence ID" value="NZ_QPIZ01000026.1"/>
</dbReference>
<keyword evidence="2" id="KW-1133">Transmembrane helix</keyword>
<keyword evidence="2" id="KW-0472">Membrane</keyword>
<feature type="transmembrane region" description="Helical" evidence="2">
    <location>
        <begin position="21"/>
        <end position="39"/>
    </location>
</feature>
<keyword evidence="2" id="KW-0812">Transmembrane</keyword>
<gene>
    <name evidence="3" type="ORF">DFO77_12626</name>
</gene>
<dbReference type="Proteomes" id="UP000252733">
    <property type="component" value="Unassembled WGS sequence"/>
</dbReference>
<organism evidence="3 4">
    <name type="scientific">Marinilabilia salmonicolor</name>
    <dbReference type="NCBI Taxonomy" id="989"/>
    <lineage>
        <taxon>Bacteria</taxon>
        <taxon>Pseudomonadati</taxon>
        <taxon>Bacteroidota</taxon>
        <taxon>Bacteroidia</taxon>
        <taxon>Marinilabiliales</taxon>
        <taxon>Marinilabiliaceae</taxon>
        <taxon>Marinilabilia</taxon>
    </lineage>
</organism>
<comment type="caution">
    <text evidence="3">The sequence shown here is derived from an EMBL/GenBank/DDBJ whole genome shotgun (WGS) entry which is preliminary data.</text>
</comment>
<keyword evidence="1" id="KW-0175">Coiled coil</keyword>
<name>A0A368ULR8_9BACT</name>
<evidence type="ECO:0000313" key="3">
    <source>
        <dbReference type="EMBL" id="RCW29669.1"/>
    </source>
</evidence>
<evidence type="ECO:0000256" key="1">
    <source>
        <dbReference type="SAM" id="Coils"/>
    </source>
</evidence>
<keyword evidence="4" id="KW-1185">Reference proteome</keyword>
<evidence type="ECO:0000313" key="4">
    <source>
        <dbReference type="Proteomes" id="UP000252733"/>
    </source>
</evidence>
<dbReference type="AlphaFoldDB" id="A0A368ULR8"/>